<dbReference type="Gene3D" id="3.40.50.720">
    <property type="entry name" value="NAD(P)-binding Rossmann-like Domain"/>
    <property type="match status" value="1"/>
</dbReference>
<keyword evidence="3" id="KW-0813">Transport</keyword>
<evidence type="ECO:0000256" key="8">
    <source>
        <dbReference type="ARBA" id="ARBA00023136"/>
    </source>
</evidence>
<dbReference type="GO" id="GO:0006813">
    <property type="term" value="P:potassium ion transport"/>
    <property type="evidence" value="ECO:0007669"/>
    <property type="project" value="InterPro"/>
</dbReference>
<evidence type="ECO:0000256" key="5">
    <source>
        <dbReference type="ARBA" id="ARBA00022692"/>
    </source>
</evidence>
<evidence type="ECO:0000256" key="3">
    <source>
        <dbReference type="ARBA" id="ARBA00022448"/>
    </source>
</evidence>
<dbReference type="EMBL" id="AAOA02000002">
    <property type="protein sequence ID" value="EAQ98073.1"/>
    <property type="molecule type" value="Genomic_DNA"/>
</dbReference>
<comment type="caution">
    <text evidence="11">The sequence shown here is derived from an EMBL/GenBank/DDBJ whole genome shotgun (WGS) entry which is preliminary data.</text>
</comment>
<gene>
    <name evidence="11" type="ORF">KT71_02462</name>
</gene>
<dbReference type="PANTHER" id="PTHR42751:SF1">
    <property type="entry name" value="CATION_PROTON ANTIPORTER YBAL-RELATED"/>
    <property type="match status" value="1"/>
</dbReference>
<dbReference type="Pfam" id="PF02254">
    <property type="entry name" value="TrkA_N"/>
    <property type="match status" value="1"/>
</dbReference>
<dbReference type="STRING" id="314285.KT71_02462"/>
<dbReference type="InterPro" id="IPR006153">
    <property type="entry name" value="Cation/H_exchanger_TM"/>
</dbReference>
<keyword evidence="5 9" id="KW-0812">Transmembrane</keyword>
<evidence type="ECO:0000256" key="4">
    <source>
        <dbReference type="ARBA" id="ARBA00022449"/>
    </source>
</evidence>
<keyword evidence="4" id="KW-0050">Antiport</keyword>
<evidence type="ECO:0000313" key="12">
    <source>
        <dbReference type="Proteomes" id="UP000019205"/>
    </source>
</evidence>
<dbReference type="eggNOG" id="COG4651">
    <property type="taxonomic scope" value="Bacteria"/>
</dbReference>
<organism evidence="11 12">
    <name type="scientific">Congregibacter litoralis KT71</name>
    <dbReference type="NCBI Taxonomy" id="314285"/>
    <lineage>
        <taxon>Bacteria</taxon>
        <taxon>Pseudomonadati</taxon>
        <taxon>Pseudomonadota</taxon>
        <taxon>Gammaproteobacteria</taxon>
        <taxon>Cellvibrionales</taxon>
        <taxon>Halieaceae</taxon>
        <taxon>Congregibacter</taxon>
    </lineage>
</organism>
<dbReference type="PROSITE" id="PS51201">
    <property type="entry name" value="RCK_N"/>
    <property type="match status" value="1"/>
</dbReference>
<feature type="transmembrane region" description="Helical" evidence="9">
    <location>
        <begin position="140"/>
        <end position="160"/>
    </location>
</feature>
<feature type="transmembrane region" description="Helical" evidence="9">
    <location>
        <begin position="301"/>
        <end position="324"/>
    </location>
</feature>
<feature type="transmembrane region" description="Helical" evidence="9">
    <location>
        <begin position="74"/>
        <end position="95"/>
    </location>
</feature>
<keyword evidence="7" id="KW-0406">Ion transport</keyword>
<feature type="transmembrane region" description="Helical" evidence="9">
    <location>
        <begin position="197"/>
        <end position="216"/>
    </location>
</feature>
<feature type="transmembrane region" description="Helical" evidence="9">
    <location>
        <begin position="107"/>
        <end position="128"/>
    </location>
</feature>
<dbReference type="GO" id="GO:1902600">
    <property type="term" value="P:proton transmembrane transport"/>
    <property type="evidence" value="ECO:0007669"/>
    <property type="project" value="InterPro"/>
</dbReference>
<dbReference type="AlphaFoldDB" id="A4A704"/>
<dbReference type="SUPFAM" id="SSF51735">
    <property type="entry name" value="NAD(P)-binding Rossmann-fold domains"/>
    <property type="match status" value="1"/>
</dbReference>
<evidence type="ECO:0000313" key="11">
    <source>
        <dbReference type="EMBL" id="EAQ98073.1"/>
    </source>
</evidence>
<feature type="transmembrane region" description="Helical" evidence="9">
    <location>
        <begin position="273"/>
        <end position="294"/>
    </location>
</feature>
<comment type="similarity">
    <text evidence="2">Belongs to the monovalent cation:proton antiporter 2 (CPA2) transporter (TC 2.A.37) family.</text>
</comment>
<dbReference type="HOGENOM" id="CLU_005126_12_0_6"/>
<feature type="transmembrane region" description="Helical" evidence="9">
    <location>
        <begin position="330"/>
        <end position="350"/>
    </location>
</feature>
<reference evidence="11 12" key="1">
    <citation type="journal article" date="2007" name="Proc. Natl. Acad. Sci. U.S.A.">
        <title>Characterization of a marine gammaproteobacterium capable of aerobic anoxygenic photosynthesis.</title>
        <authorList>
            <person name="Fuchs B.M."/>
            <person name="Spring S."/>
            <person name="Teeling H."/>
            <person name="Quast C."/>
            <person name="Wulf J."/>
            <person name="Schattenhofer M."/>
            <person name="Yan S."/>
            <person name="Ferriera S."/>
            <person name="Johnson J."/>
            <person name="Glockner F.O."/>
            <person name="Amann R."/>
        </authorList>
    </citation>
    <scope>NUCLEOTIDE SEQUENCE [LARGE SCALE GENOMIC DNA]</scope>
    <source>
        <strain evidence="11">KT71</strain>
    </source>
</reference>
<evidence type="ECO:0000256" key="9">
    <source>
        <dbReference type="SAM" id="Phobius"/>
    </source>
</evidence>
<dbReference type="InterPro" id="IPR003148">
    <property type="entry name" value="RCK_N"/>
</dbReference>
<name>A4A704_9GAMM</name>
<dbReference type="Proteomes" id="UP000019205">
    <property type="component" value="Chromosome"/>
</dbReference>
<sequence>MELSWIGVALVFGIIAKKVGQAPLLGFLAAGFALAALGVDPGPALDDLANVGVLLLLFAIGLKLDLPSLVQPHIFAASLLHTGSMLLIAMALLYVPVALNLGPFAGLSLTALALLGLFTAFSSTLFVVKVLEERENMNALYGRVIIGFLVMQDLVAVGLLAASKGIIPSPWAFALFALIPLRHVLGRLLDWCGHRELLVLAGLSLTLGGAALFDLVGLKADLGALVAGALVSKAPKAKELSNVLLGLKDLLLVGFFLTIGLTGLPTIDGVAVAVGLLFLLPIKALLFLALLMAFGLRGRSALLASLGLTPYSEFGLIIAAMAVSKGYLDPSWIVTLAVAMGLSFIPLSVVNGRALGLYRRLRAGLTRWERRRLIPPERTVPVSDATALVFGMGRVGRNAYEAIRAVVGDTVVAFDVDNQVVAEQQALGRRVFEESATDADFWERLGVDREQVRLVILAMHSHEENLIATEQLRLEGFTGQVASTAHFDDEVAALKERGADLVFNVNRDVGPALAQQSMVRAAMTPPTELQF</sequence>
<dbReference type="RefSeq" id="WP_008292892.1">
    <property type="nucleotide sequence ID" value="NZ_CM002299.1"/>
</dbReference>
<feature type="transmembrane region" description="Helical" evidence="9">
    <location>
        <begin position="22"/>
        <end position="39"/>
    </location>
</feature>
<dbReference type="InterPro" id="IPR036291">
    <property type="entry name" value="NAD(P)-bd_dom_sf"/>
</dbReference>
<comment type="subcellular location">
    <subcellularLocation>
        <location evidence="1">Membrane</location>
        <topology evidence="1">Multi-pass membrane protein</topology>
    </subcellularLocation>
</comment>
<dbReference type="GO" id="GO:0015297">
    <property type="term" value="F:antiporter activity"/>
    <property type="evidence" value="ECO:0007669"/>
    <property type="project" value="UniProtKB-KW"/>
</dbReference>
<keyword evidence="8 9" id="KW-0472">Membrane</keyword>
<proteinExistence type="inferred from homology"/>
<dbReference type="GO" id="GO:0016020">
    <property type="term" value="C:membrane"/>
    <property type="evidence" value="ECO:0007669"/>
    <property type="project" value="UniProtKB-SubCell"/>
</dbReference>
<keyword evidence="12" id="KW-1185">Reference proteome</keyword>
<reference evidence="11 12" key="2">
    <citation type="journal article" date="2009" name="PLoS ONE">
        <title>The photosynthetic apparatus and its regulation in the aerobic gammaproteobacterium Congregibacter litoralis gen. nov., sp. nov.</title>
        <authorList>
            <person name="Spring S."/>
            <person name="Lunsdorf H."/>
            <person name="Fuchs B.M."/>
            <person name="Tindall B.J."/>
        </authorList>
    </citation>
    <scope>NUCLEOTIDE SEQUENCE [LARGE SCALE GENOMIC DNA]</scope>
    <source>
        <strain evidence="11">KT71</strain>
    </source>
</reference>
<evidence type="ECO:0000256" key="1">
    <source>
        <dbReference type="ARBA" id="ARBA00004141"/>
    </source>
</evidence>
<dbReference type="OrthoDB" id="3418949at2"/>
<accession>A4A704</accession>
<evidence type="ECO:0000256" key="2">
    <source>
        <dbReference type="ARBA" id="ARBA00005551"/>
    </source>
</evidence>
<feature type="transmembrane region" description="Helical" evidence="9">
    <location>
        <begin position="250"/>
        <end position="267"/>
    </location>
</feature>
<dbReference type="Gene3D" id="1.20.1530.20">
    <property type="match status" value="1"/>
</dbReference>
<evidence type="ECO:0000259" key="10">
    <source>
        <dbReference type="PROSITE" id="PS51201"/>
    </source>
</evidence>
<dbReference type="InterPro" id="IPR038770">
    <property type="entry name" value="Na+/solute_symporter_sf"/>
</dbReference>
<keyword evidence="6 9" id="KW-1133">Transmembrane helix</keyword>
<dbReference type="PANTHER" id="PTHR42751">
    <property type="entry name" value="SODIUM/HYDROGEN EXCHANGER FAMILY/TRKA DOMAIN PROTEIN"/>
    <property type="match status" value="1"/>
</dbReference>
<evidence type="ECO:0000256" key="6">
    <source>
        <dbReference type="ARBA" id="ARBA00022989"/>
    </source>
</evidence>
<dbReference type="Pfam" id="PF00999">
    <property type="entry name" value="Na_H_Exchanger"/>
    <property type="match status" value="1"/>
</dbReference>
<feature type="domain" description="RCK N-terminal" evidence="10">
    <location>
        <begin position="384"/>
        <end position="503"/>
    </location>
</feature>
<dbReference type="eggNOG" id="COG1226">
    <property type="taxonomic scope" value="Bacteria"/>
</dbReference>
<feature type="transmembrane region" description="Helical" evidence="9">
    <location>
        <begin position="45"/>
        <end position="62"/>
    </location>
</feature>
<protein>
    <submittedName>
        <fullName evidence="11">Transporter, CPA2 family</fullName>
    </submittedName>
</protein>
<evidence type="ECO:0000256" key="7">
    <source>
        <dbReference type="ARBA" id="ARBA00023065"/>
    </source>
</evidence>